<accession>A0A6L3VZW4</accession>
<dbReference type="PANTHER" id="PTHR36933">
    <property type="entry name" value="SLL0788 PROTEIN"/>
    <property type="match status" value="1"/>
</dbReference>
<dbReference type="Gene3D" id="1.20.1260.10">
    <property type="match status" value="1"/>
</dbReference>
<feature type="domain" description="DUF305" evidence="2">
    <location>
        <begin position="262"/>
        <end position="421"/>
    </location>
</feature>
<evidence type="ECO:0000313" key="3">
    <source>
        <dbReference type="EMBL" id="KAB2386055.1"/>
    </source>
</evidence>
<organism evidence="3 4">
    <name type="scientific">Actinomadura montaniterrae</name>
    <dbReference type="NCBI Taxonomy" id="1803903"/>
    <lineage>
        <taxon>Bacteria</taxon>
        <taxon>Bacillati</taxon>
        <taxon>Actinomycetota</taxon>
        <taxon>Actinomycetes</taxon>
        <taxon>Streptosporangiales</taxon>
        <taxon>Thermomonosporaceae</taxon>
        <taxon>Actinomadura</taxon>
    </lineage>
</organism>
<feature type="region of interest" description="Disordered" evidence="1">
    <location>
        <begin position="68"/>
        <end position="223"/>
    </location>
</feature>
<name>A0A6L3VZW4_9ACTN</name>
<reference evidence="3 4" key="1">
    <citation type="submission" date="2019-09" db="EMBL/GenBank/DDBJ databases">
        <title>Actinomadura physcomitrii sp. nov., a novel actinomycete isolated from moss [Physcomitrium sphaericum (Ludw) Fuernr].</title>
        <authorList>
            <person name="Liu C."/>
            <person name="Zhuang X."/>
        </authorList>
    </citation>
    <scope>NUCLEOTIDE SEQUENCE [LARGE SCALE GENOMIC DNA]</scope>
    <source>
        <strain evidence="3 4">CYP1-1B</strain>
    </source>
</reference>
<evidence type="ECO:0000259" key="2">
    <source>
        <dbReference type="Pfam" id="PF03713"/>
    </source>
</evidence>
<comment type="caution">
    <text evidence="3">The sequence shown here is derived from an EMBL/GenBank/DDBJ whole genome shotgun (WGS) entry which is preliminary data.</text>
</comment>
<evidence type="ECO:0000313" key="4">
    <source>
        <dbReference type="Proteomes" id="UP000483004"/>
    </source>
</evidence>
<proteinExistence type="predicted"/>
<protein>
    <submittedName>
        <fullName evidence="3">DUF305 domain-containing protein</fullName>
    </submittedName>
</protein>
<dbReference type="OrthoDB" id="26872at2"/>
<evidence type="ECO:0000256" key="1">
    <source>
        <dbReference type="SAM" id="MobiDB-lite"/>
    </source>
</evidence>
<dbReference type="Pfam" id="PF03713">
    <property type="entry name" value="DUF305"/>
    <property type="match status" value="1"/>
</dbReference>
<feature type="compositionally biased region" description="Basic and acidic residues" evidence="1">
    <location>
        <begin position="84"/>
        <end position="97"/>
    </location>
</feature>
<dbReference type="AlphaFoldDB" id="A0A6L3VZW4"/>
<dbReference type="PANTHER" id="PTHR36933:SF1">
    <property type="entry name" value="SLL0788 PROTEIN"/>
    <property type="match status" value="1"/>
</dbReference>
<sequence length="429" mass="47310">MSVCPLRLLRGALHVQERPEQASPEEERPDAAAGAVGRHRLLHRHRPDRRRRHRLCVRPVEAVVRRRRLVHQGRGGQERPYPQPHDRFRHVQREPAHGRRPRPGVAELRRPRLRPAAAQRERRPLAGTRRRLDHLPPRPGRRPAGRAQGQGGAHRLHVPQPVPLAGRADRAHRLGTPAEAPGRRRRARGPVPERVRQGPADPRARRGLRRSEGHPVTGADDAVRPRGRRVTVAIAALVLLAAAALLGTAAWKSGEPGTDGPEAGFARDMSAHHAQAVEMSFIVRDRTSDPAVRLLAYDIINTQSAQIGMMTAWLDQWGVPKTDPAGPMRWMSGHAGMAMPAPATGATMPGMATDAQLAELRKASGKDAEVLFLRLMIAHHRGGVDMARAVLERTGRDQVRRLARTMVDGQLSEIAQMNAMLRERGAAPA</sequence>
<gene>
    <name evidence="3" type="ORF">F9B16_08540</name>
</gene>
<dbReference type="InterPro" id="IPR012347">
    <property type="entry name" value="Ferritin-like"/>
</dbReference>
<dbReference type="EMBL" id="WBMR01000016">
    <property type="protein sequence ID" value="KAB2386055.1"/>
    <property type="molecule type" value="Genomic_DNA"/>
</dbReference>
<keyword evidence="4" id="KW-1185">Reference proteome</keyword>
<feature type="compositionally biased region" description="Basic and acidic residues" evidence="1">
    <location>
        <begin position="15"/>
        <end position="30"/>
    </location>
</feature>
<dbReference type="InterPro" id="IPR005183">
    <property type="entry name" value="DUF305_CopM-like"/>
</dbReference>
<feature type="region of interest" description="Disordered" evidence="1">
    <location>
        <begin position="15"/>
        <end position="35"/>
    </location>
</feature>
<dbReference type="Proteomes" id="UP000483004">
    <property type="component" value="Unassembled WGS sequence"/>
</dbReference>